<proteinExistence type="inferred from homology"/>
<keyword evidence="3" id="KW-0238">DNA-binding</keyword>
<dbReference type="InterPro" id="IPR051381">
    <property type="entry name" value="CREB_ATF_subfamily"/>
</dbReference>
<evidence type="ECO:0000256" key="6">
    <source>
        <dbReference type="ARBA" id="ARBA00023242"/>
    </source>
</evidence>
<evidence type="ECO:0000256" key="2">
    <source>
        <dbReference type="ARBA" id="ARBA00023015"/>
    </source>
</evidence>
<dbReference type="EMBL" id="QNUK01000136">
    <property type="protein sequence ID" value="KAF5900409.1"/>
    <property type="molecule type" value="Genomic_DNA"/>
</dbReference>
<dbReference type="Proteomes" id="UP000727407">
    <property type="component" value="Unassembled WGS sequence"/>
</dbReference>
<feature type="region of interest" description="Disordered" evidence="7">
    <location>
        <begin position="247"/>
        <end position="271"/>
    </location>
</feature>
<dbReference type="OrthoDB" id="674948at2759"/>
<evidence type="ECO:0000256" key="3">
    <source>
        <dbReference type="ARBA" id="ARBA00023125"/>
    </source>
</evidence>
<name>A0A8J4TY01_CLAMG</name>
<evidence type="ECO:0000256" key="1">
    <source>
        <dbReference type="ARBA" id="ARBA00009050"/>
    </source>
</evidence>
<dbReference type="Gene3D" id="1.20.5.170">
    <property type="match status" value="1"/>
</dbReference>
<dbReference type="InterPro" id="IPR004827">
    <property type="entry name" value="bZIP"/>
</dbReference>
<evidence type="ECO:0000256" key="7">
    <source>
        <dbReference type="SAM" id="MobiDB-lite"/>
    </source>
</evidence>
<keyword evidence="5" id="KW-0804">Transcription</keyword>
<feature type="domain" description="BZIP" evidence="8">
    <location>
        <begin position="246"/>
        <end position="261"/>
    </location>
</feature>
<comment type="caution">
    <text evidence="9">The sequence shown here is derived from an EMBL/GenBank/DDBJ whole genome shotgun (WGS) entry which is preliminary data.</text>
</comment>
<reference evidence="9" key="1">
    <citation type="submission" date="2020-07" db="EMBL/GenBank/DDBJ databases">
        <title>Clarias magur genome sequencing, assembly and annotation.</title>
        <authorList>
            <person name="Kushwaha B."/>
            <person name="Kumar R."/>
            <person name="Das P."/>
            <person name="Joshi C.G."/>
            <person name="Kumar D."/>
            <person name="Nagpure N.S."/>
            <person name="Pandey M."/>
            <person name="Agarwal S."/>
            <person name="Srivastava S."/>
            <person name="Singh M."/>
            <person name="Sahoo L."/>
            <person name="Jayasankar P."/>
            <person name="Meher P.K."/>
            <person name="Koringa P.G."/>
            <person name="Iquebal M.A."/>
            <person name="Das S.P."/>
            <person name="Bit A."/>
            <person name="Patnaik S."/>
            <person name="Patel N."/>
            <person name="Shah T.M."/>
            <person name="Hinsu A."/>
            <person name="Jena J.K."/>
        </authorList>
    </citation>
    <scope>NUCLEOTIDE SEQUENCE</scope>
    <source>
        <strain evidence="9">CIFAMagur01</strain>
        <tissue evidence="9">Testis</tissue>
    </source>
</reference>
<evidence type="ECO:0000313" key="9">
    <source>
        <dbReference type="EMBL" id="KAF5900409.1"/>
    </source>
</evidence>
<evidence type="ECO:0000313" key="10">
    <source>
        <dbReference type="Proteomes" id="UP000727407"/>
    </source>
</evidence>
<keyword evidence="6" id="KW-0539">Nucleus</keyword>
<evidence type="ECO:0000259" key="8">
    <source>
        <dbReference type="PROSITE" id="PS00036"/>
    </source>
</evidence>
<evidence type="ECO:0000256" key="4">
    <source>
        <dbReference type="ARBA" id="ARBA00023159"/>
    </source>
</evidence>
<sequence length="271" mass="29957">MALLSAKSSNGIELLDLMFDQADGNSASEELQGGRVNPVWPFLDQSLLSHSDDGADHFLDSLLNMCECVSGSSSPVWVPSPCDSGISDDPLSDHLDSPPPSSNLLLDSFFMSQHQHPFPVSPDPELHPIIQSHEHQHSEWASRSSDRDVSIHVDAWESSPSLYSSTVPQCVPTAGPSPDAPSVFQLSVKDLLLSNLGDTPKQPSENLLQELILNEDEKKLLAKEGISLPSQLPLNKYEEKMLKKIRRKIRNKQSAQESRKKKKEYVDGLEE</sequence>
<gene>
    <name evidence="9" type="primary">creb3l3</name>
    <name evidence="9" type="ORF">DAT39_009860</name>
</gene>
<dbReference type="PROSITE" id="PS00036">
    <property type="entry name" value="BZIP_BASIC"/>
    <property type="match status" value="1"/>
</dbReference>
<keyword evidence="10" id="KW-1185">Reference proteome</keyword>
<dbReference type="InterPro" id="IPR008917">
    <property type="entry name" value="TF_DNA-bd_sf"/>
</dbReference>
<dbReference type="SUPFAM" id="SSF47454">
    <property type="entry name" value="A DNA-binding domain in eukaryotic transcription factors"/>
    <property type="match status" value="1"/>
</dbReference>
<organism evidence="9 10">
    <name type="scientific">Clarias magur</name>
    <name type="common">Asian catfish</name>
    <name type="synonym">Macropteronotus magur</name>
    <dbReference type="NCBI Taxonomy" id="1594786"/>
    <lineage>
        <taxon>Eukaryota</taxon>
        <taxon>Metazoa</taxon>
        <taxon>Chordata</taxon>
        <taxon>Craniata</taxon>
        <taxon>Vertebrata</taxon>
        <taxon>Euteleostomi</taxon>
        <taxon>Actinopterygii</taxon>
        <taxon>Neopterygii</taxon>
        <taxon>Teleostei</taxon>
        <taxon>Ostariophysi</taxon>
        <taxon>Siluriformes</taxon>
        <taxon>Clariidae</taxon>
        <taxon>Clarias</taxon>
    </lineage>
</organism>
<dbReference type="AlphaFoldDB" id="A0A8J4TY01"/>
<dbReference type="PANTHER" id="PTHR45996:SF1">
    <property type="entry name" value="CYCLIC AMP-RESPONSIVE ELEMENT-BINDING PROTEIN 3-LIKE PROTEIN 3"/>
    <property type="match status" value="1"/>
</dbReference>
<comment type="similarity">
    <text evidence="1">Belongs to the bZIP family. ATF subfamily.</text>
</comment>
<dbReference type="GO" id="GO:0000981">
    <property type="term" value="F:DNA-binding transcription factor activity, RNA polymerase II-specific"/>
    <property type="evidence" value="ECO:0007669"/>
    <property type="project" value="TreeGrafter"/>
</dbReference>
<keyword evidence="2" id="KW-0805">Transcription regulation</keyword>
<keyword evidence="4" id="KW-0010">Activator</keyword>
<accession>A0A8J4TY01</accession>
<dbReference type="GO" id="GO:0005634">
    <property type="term" value="C:nucleus"/>
    <property type="evidence" value="ECO:0007669"/>
    <property type="project" value="TreeGrafter"/>
</dbReference>
<dbReference type="GO" id="GO:0000978">
    <property type="term" value="F:RNA polymerase II cis-regulatory region sequence-specific DNA binding"/>
    <property type="evidence" value="ECO:0007669"/>
    <property type="project" value="TreeGrafter"/>
</dbReference>
<protein>
    <submittedName>
        <fullName evidence="9">Cyclic AMP-responsive element-binding protein 3-like protein 3-B</fullName>
    </submittedName>
</protein>
<evidence type="ECO:0000256" key="5">
    <source>
        <dbReference type="ARBA" id="ARBA00023163"/>
    </source>
</evidence>
<dbReference type="PANTHER" id="PTHR45996">
    <property type="entry name" value="AGAP001464-PB"/>
    <property type="match status" value="1"/>
</dbReference>
<dbReference type="Pfam" id="PF00170">
    <property type="entry name" value="bZIP_1"/>
    <property type="match status" value="1"/>
</dbReference>
<feature type="non-terminal residue" evidence="9">
    <location>
        <position position="271"/>
    </location>
</feature>